<keyword evidence="3" id="KW-1185">Reference proteome</keyword>
<feature type="compositionally biased region" description="Basic and acidic residues" evidence="1">
    <location>
        <begin position="82"/>
        <end position="104"/>
    </location>
</feature>
<dbReference type="SUPFAM" id="SSF51735">
    <property type="entry name" value="NAD(P)-binding Rossmann-fold domains"/>
    <property type="match status" value="1"/>
</dbReference>
<dbReference type="EMBL" id="JAVFWL010000008">
    <property type="protein sequence ID" value="KAK6767353.1"/>
    <property type="molecule type" value="Genomic_DNA"/>
</dbReference>
<reference evidence="2 3" key="1">
    <citation type="submission" date="2023-08" db="EMBL/GenBank/DDBJ databases">
        <title>A Necator americanus chromosomal reference genome.</title>
        <authorList>
            <person name="Ilik V."/>
            <person name="Petrzelkova K.J."/>
            <person name="Pardy F."/>
            <person name="Fuh T."/>
            <person name="Niatou-Singa F.S."/>
            <person name="Gouil Q."/>
            <person name="Baker L."/>
            <person name="Ritchie M.E."/>
            <person name="Jex A.R."/>
            <person name="Gazzola D."/>
            <person name="Li H."/>
            <person name="Toshio Fujiwara R."/>
            <person name="Zhan B."/>
            <person name="Aroian R.V."/>
            <person name="Pafco B."/>
            <person name="Schwarz E.M."/>
        </authorList>
    </citation>
    <scope>NUCLEOTIDE SEQUENCE [LARGE SCALE GENOMIC DNA]</scope>
    <source>
        <strain evidence="2 3">Aroian</strain>
        <tissue evidence="2">Whole animal</tissue>
    </source>
</reference>
<evidence type="ECO:0000313" key="3">
    <source>
        <dbReference type="Proteomes" id="UP001303046"/>
    </source>
</evidence>
<dbReference type="Gene3D" id="3.40.50.720">
    <property type="entry name" value="NAD(P)-binding Rossmann-like Domain"/>
    <property type="match status" value="1"/>
</dbReference>
<name>A0ABR1EXM6_NECAM</name>
<organism evidence="2 3">
    <name type="scientific">Necator americanus</name>
    <name type="common">Human hookworm</name>
    <dbReference type="NCBI Taxonomy" id="51031"/>
    <lineage>
        <taxon>Eukaryota</taxon>
        <taxon>Metazoa</taxon>
        <taxon>Ecdysozoa</taxon>
        <taxon>Nematoda</taxon>
        <taxon>Chromadorea</taxon>
        <taxon>Rhabditida</taxon>
        <taxon>Rhabditina</taxon>
        <taxon>Rhabditomorpha</taxon>
        <taxon>Strongyloidea</taxon>
        <taxon>Ancylostomatidae</taxon>
        <taxon>Bunostominae</taxon>
        <taxon>Necator</taxon>
    </lineage>
</organism>
<dbReference type="Proteomes" id="UP001303046">
    <property type="component" value="Unassembled WGS sequence"/>
</dbReference>
<evidence type="ECO:0000256" key="1">
    <source>
        <dbReference type="SAM" id="MobiDB-lite"/>
    </source>
</evidence>
<accession>A0ABR1EXM6</accession>
<evidence type="ECO:0000313" key="2">
    <source>
        <dbReference type="EMBL" id="KAK6767353.1"/>
    </source>
</evidence>
<protein>
    <submittedName>
        <fullName evidence="2">Uncharacterized protein</fullName>
    </submittedName>
</protein>
<comment type="caution">
    <text evidence="2">The sequence shown here is derived from an EMBL/GenBank/DDBJ whole genome shotgun (WGS) entry which is preliminary data.</text>
</comment>
<sequence length="139" mass="15469">MLSVVLSRPSKKRAIQALINQCHDLLNVPGYIFTSITQKQGIAGDVVMKGKEKMVSNHSRVPYQRTGKPEEVAEAVLFLAESRTHNNDHDEEGDHKNDDFKSDDNDNDDCALHVAAADPSKIVPIISRLRLEHDVVGKE</sequence>
<dbReference type="InterPro" id="IPR036291">
    <property type="entry name" value="NAD(P)-bd_dom_sf"/>
</dbReference>
<proteinExistence type="predicted"/>
<gene>
    <name evidence="2" type="primary">Necator_2022.05.29.01.08.g111</name>
    <name evidence="2" type="ORF">RB195_026558</name>
</gene>
<feature type="region of interest" description="Disordered" evidence="1">
    <location>
        <begin position="82"/>
        <end position="110"/>
    </location>
</feature>